<dbReference type="InterPro" id="IPR011659">
    <property type="entry name" value="WD40"/>
</dbReference>
<accession>A0ABT7WIT0</accession>
<dbReference type="RefSeq" id="WP_289726185.1">
    <property type="nucleotide sequence ID" value="NZ_JAUDUY010000017.1"/>
</dbReference>
<dbReference type="PANTHER" id="PTHR30329">
    <property type="entry name" value="STATOR ELEMENT OF FLAGELLAR MOTOR COMPLEX"/>
    <property type="match status" value="1"/>
</dbReference>
<evidence type="ECO:0000313" key="7">
    <source>
        <dbReference type="Proteomes" id="UP001174839"/>
    </source>
</evidence>
<dbReference type="Pfam" id="PF13620">
    <property type="entry name" value="CarboxypepD_reg"/>
    <property type="match status" value="1"/>
</dbReference>
<evidence type="ECO:0000256" key="3">
    <source>
        <dbReference type="ARBA" id="ARBA00023237"/>
    </source>
</evidence>
<evidence type="ECO:0000256" key="4">
    <source>
        <dbReference type="PROSITE-ProRule" id="PRU00473"/>
    </source>
</evidence>
<dbReference type="PANTHER" id="PTHR30329:SF21">
    <property type="entry name" value="LIPOPROTEIN YIAD-RELATED"/>
    <property type="match status" value="1"/>
</dbReference>
<feature type="domain" description="OmpA-like" evidence="5">
    <location>
        <begin position="521"/>
        <end position="641"/>
    </location>
</feature>
<dbReference type="Gene3D" id="2.120.10.30">
    <property type="entry name" value="TolB, C-terminal domain"/>
    <property type="match status" value="1"/>
</dbReference>
<dbReference type="SUPFAM" id="SSF49464">
    <property type="entry name" value="Carboxypeptidase regulatory domain-like"/>
    <property type="match status" value="1"/>
</dbReference>
<dbReference type="InterPro" id="IPR036737">
    <property type="entry name" value="OmpA-like_sf"/>
</dbReference>
<gene>
    <name evidence="6" type="ORF">QU605_15180</name>
</gene>
<keyword evidence="7" id="KW-1185">Reference proteome</keyword>
<reference evidence="6" key="1">
    <citation type="submission" date="2023-06" db="EMBL/GenBank/DDBJ databases">
        <title>Robiginitalea aurantiacus sp. nov. and Algoriphagus sediminis sp. nov., isolated from coastal sediment.</title>
        <authorList>
            <person name="Zhou Z.Y."/>
            <person name="An J."/>
            <person name="Jia Y.W."/>
            <person name="Du Z.J."/>
        </authorList>
    </citation>
    <scope>NUCLEOTIDE SEQUENCE</scope>
    <source>
        <strain evidence="6">M39</strain>
    </source>
</reference>
<dbReference type="SUPFAM" id="SSF103088">
    <property type="entry name" value="OmpA-like"/>
    <property type="match status" value="1"/>
</dbReference>
<dbReference type="Proteomes" id="UP001174839">
    <property type="component" value="Unassembled WGS sequence"/>
</dbReference>
<dbReference type="InterPro" id="IPR011990">
    <property type="entry name" value="TPR-like_helical_dom_sf"/>
</dbReference>
<dbReference type="Gene3D" id="1.25.40.10">
    <property type="entry name" value="Tetratricopeptide repeat domain"/>
    <property type="match status" value="1"/>
</dbReference>
<organism evidence="6 7">
    <name type="scientific">Robiginitalea aurantiaca</name>
    <dbReference type="NCBI Taxonomy" id="3056915"/>
    <lineage>
        <taxon>Bacteria</taxon>
        <taxon>Pseudomonadati</taxon>
        <taxon>Bacteroidota</taxon>
        <taxon>Flavobacteriia</taxon>
        <taxon>Flavobacteriales</taxon>
        <taxon>Flavobacteriaceae</taxon>
        <taxon>Robiginitalea</taxon>
    </lineage>
</organism>
<dbReference type="Pfam" id="PF00691">
    <property type="entry name" value="OmpA"/>
    <property type="match status" value="1"/>
</dbReference>
<name>A0ABT7WIT0_9FLAO</name>
<dbReference type="SUPFAM" id="SSF82171">
    <property type="entry name" value="DPP6 N-terminal domain-like"/>
    <property type="match status" value="1"/>
</dbReference>
<dbReference type="Pfam" id="PF07676">
    <property type="entry name" value="PD40"/>
    <property type="match status" value="2"/>
</dbReference>
<dbReference type="InterPro" id="IPR006664">
    <property type="entry name" value="OMP_bac"/>
</dbReference>
<dbReference type="CDD" id="cd07185">
    <property type="entry name" value="OmpA_C-like"/>
    <property type="match status" value="1"/>
</dbReference>
<dbReference type="EMBL" id="JAUDUY010000017">
    <property type="protein sequence ID" value="MDM9632820.1"/>
    <property type="molecule type" value="Genomic_DNA"/>
</dbReference>
<evidence type="ECO:0000313" key="6">
    <source>
        <dbReference type="EMBL" id="MDM9632820.1"/>
    </source>
</evidence>
<proteinExistence type="predicted"/>
<evidence type="ECO:0000256" key="1">
    <source>
        <dbReference type="ARBA" id="ARBA00004442"/>
    </source>
</evidence>
<dbReference type="Gene3D" id="2.60.40.1120">
    <property type="entry name" value="Carboxypeptidase-like, regulatory domain"/>
    <property type="match status" value="1"/>
</dbReference>
<keyword evidence="3" id="KW-0998">Cell outer membrane</keyword>
<dbReference type="PRINTS" id="PR01021">
    <property type="entry name" value="OMPADOMAIN"/>
</dbReference>
<dbReference type="SUPFAM" id="SSF48452">
    <property type="entry name" value="TPR-like"/>
    <property type="match status" value="1"/>
</dbReference>
<comment type="caution">
    <text evidence="6">The sequence shown here is derived from an EMBL/GenBank/DDBJ whole genome shotgun (WGS) entry which is preliminary data.</text>
</comment>
<comment type="subcellular location">
    <subcellularLocation>
        <location evidence="1">Cell outer membrane</location>
    </subcellularLocation>
</comment>
<dbReference type="InterPro" id="IPR008969">
    <property type="entry name" value="CarboxyPept-like_regulatory"/>
</dbReference>
<dbReference type="InterPro" id="IPR006665">
    <property type="entry name" value="OmpA-like"/>
</dbReference>
<evidence type="ECO:0000259" key="5">
    <source>
        <dbReference type="PROSITE" id="PS51123"/>
    </source>
</evidence>
<dbReference type="InterPro" id="IPR050330">
    <property type="entry name" value="Bact_OuterMem_StrucFunc"/>
</dbReference>
<sequence>MKKVNKFLFLLLIPVLLTGQERLVKQGNEAYKTYSFKPAQDIYQYVLDKGYVSAEVLQKLGDSHYFNAEYAEAAAVYTRLFEEFPETSDPAYAFRYAQTLKSTGDIEAAEQAMDMFYERSGQQDLAGGTPDFDYLEAIKANSDRYTLQHFPYNTSYLEFAPSFYGENLLFSSDRDTGNLARYRHSWNSRDFMDVYQAGRDTIGESAVEKLKEVNSRWHESTTVLSPDGQTLYFTRNNNRDGYVVTDEDGYVRLKIYRAFLRDSIWTDVEEVSFNSDSYSVAHPALSPDGKTLFFASDMPGTYGFSDIFKVAINEDGSFGTPENLGPEVNTESRETFPFIDSEEVLYFASDGLPGLGGLDLFAVPISKLGQNPEVKNLGRPVNSPMDDFTYIIDGDTRMGYFSSNREGGLGGDDIYGFVETERLSFECVQVITGTVRDKITNEILAGATVRVIDESNEEVISTVTDTEGKYELSIDCDQGNFIRGSRQGYVPAEVFISPSEGQPQVIDLYLDPETLSAGFGSDLAKLLQLSTIYFDFDKYDIRPDAEVELQKVMAALEKYPSLKIKANSHTDSRGPDAYNLWLSQKRAEATVNYMISKGIAADRLQAEGYGETQLLNDCDDGVRCSAAEHQKNRRSEFIIYE</sequence>
<evidence type="ECO:0000256" key="2">
    <source>
        <dbReference type="ARBA" id="ARBA00023136"/>
    </source>
</evidence>
<dbReference type="InterPro" id="IPR011042">
    <property type="entry name" value="6-blade_b-propeller_TolB-like"/>
</dbReference>
<keyword evidence="2 4" id="KW-0472">Membrane</keyword>
<dbReference type="Gene3D" id="3.30.1330.60">
    <property type="entry name" value="OmpA-like domain"/>
    <property type="match status" value="1"/>
</dbReference>
<protein>
    <submittedName>
        <fullName evidence="6">OmpA family protein</fullName>
    </submittedName>
</protein>
<dbReference type="PROSITE" id="PS51123">
    <property type="entry name" value="OMPA_2"/>
    <property type="match status" value="1"/>
</dbReference>